<dbReference type="Proteomes" id="UP001278766">
    <property type="component" value="Unassembled WGS sequence"/>
</dbReference>
<name>A0AAE0HHD5_9PEZI</name>
<dbReference type="InterPro" id="IPR012812">
    <property type="entry name" value="Osmo_MPG_synth"/>
</dbReference>
<dbReference type="GeneID" id="87837098"/>
<dbReference type="GO" id="GO:0005737">
    <property type="term" value="C:cytoplasm"/>
    <property type="evidence" value="ECO:0007669"/>
    <property type="project" value="InterPro"/>
</dbReference>
<dbReference type="InterPro" id="IPR029044">
    <property type="entry name" value="Nucleotide-diphossugar_trans"/>
</dbReference>
<organism evidence="1 2">
    <name type="scientific">Chaetomium fimeti</name>
    <dbReference type="NCBI Taxonomy" id="1854472"/>
    <lineage>
        <taxon>Eukaryota</taxon>
        <taxon>Fungi</taxon>
        <taxon>Dikarya</taxon>
        <taxon>Ascomycota</taxon>
        <taxon>Pezizomycotina</taxon>
        <taxon>Sordariomycetes</taxon>
        <taxon>Sordariomycetidae</taxon>
        <taxon>Sordariales</taxon>
        <taxon>Chaetomiaceae</taxon>
        <taxon>Chaetomium</taxon>
    </lineage>
</organism>
<dbReference type="EMBL" id="JAUEPN010000004">
    <property type="protein sequence ID" value="KAK3296501.1"/>
    <property type="molecule type" value="Genomic_DNA"/>
</dbReference>
<gene>
    <name evidence="1" type="ORF">B0H64DRAFT_311162</name>
</gene>
<reference evidence="1" key="2">
    <citation type="submission" date="2023-06" db="EMBL/GenBank/DDBJ databases">
        <authorList>
            <consortium name="Lawrence Berkeley National Laboratory"/>
            <person name="Haridas S."/>
            <person name="Hensen N."/>
            <person name="Bonometti L."/>
            <person name="Westerberg I."/>
            <person name="Brannstrom I.O."/>
            <person name="Guillou S."/>
            <person name="Cros-Aarteil S."/>
            <person name="Calhoun S."/>
            <person name="Kuo A."/>
            <person name="Mondo S."/>
            <person name="Pangilinan J."/>
            <person name="Riley R."/>
            <person name="Labutti K."/>
            <person name="Andreopoulos B."/>
            <person name="Lipzen A."/>
            <person name="Chen C."/>
            <person name="Yanf M."/>
            <person name="Daum C."/>
            <person name="Ng V."/>
            <person name="Clum A."/>
            <person name="Steindorff A."/>
            <person name="Ohm R."/>
            <person name="Martin F."/>
            <person name="Silar P."/>
            <person name="Natvig D."/>
            <person name="Lalanne C."/>
            <person name="Gautier V."/>
            <person name="Ament-Velasquez S.L."/>
            <person name="Kruys A."/>
            <person name="Hutchinson M.I."/>
            <person name="Powell A.J."/>
            <person name="Barry K."/>
            <person name="Miller A.N."/>
            <person name="Grigoriev I.V."/>
            <person name="Debuchy R."/>
            <person name="Gladieux P."/>
            <person name="Thoren M.H."/>
            <person name="Johannesson H."/>
        </authorList>
    </citation>
    <scope>NUCLEOTIDE SEQUENCE</scope>
    <source>
        <strain evidence="1">CBS 168.71</strain>
    </source>
</reference>
<protein>
    <submittedName>
        <fullName evidence="1">Mannosyl-3-phosphoglycerate synthase</fullName>
    </submittedName>
</protein>
<evidence type="ECO:0000313" key="2">
    <source>
        <dbReference type="Proteomes" id="UP001278766"/>
    </source>
</evidence>
<dbReference type="GO" id="GO:0051479">
    <property type="term" value="P:mannosylglycerate biosynthetic process"/>
    <property type="evidence" value="ECO:0007669"/>
    <property type="project" value="InterPro"/>
</dbReference>
<feature type="non-terminal residue" evidence="1">
    <location>
        <position position="363"/>
    </location>
</feature>
<evidence type="ECO:0000313" key="1">
    <source>
        <dbReference type="EMBL" id="KAK3296501.1"/>
    </source>
</evidence>
<dbReference type="Pfam" id="PF09488">
    <property type="entry name" value="Osmo_MPGsynth"/>
    <property type="match status" value="1"/>
</dbReference>
<comment type="caution">
    <text evidence="1">The sequence shown here is derived from an EMBL/GenBank/DDBJ whole genome shotgun (WGS) entry which is preliminary data.</text>
</comment>
<dbReference type="RefSeq" id="XP_062660015.1">
    <property type="nucleotide sequence ID" value="XM_062800150.1"/>
</dbReference>
<accession>A0AAE0HHD5</accession>
<sequence>MSVTVLSSQPRVLYHSLTWPEPPFLQIPSLATATLRTLSALEGSQTKHTPHKSSSMRLTRPSEARRFGLLHVAGEVHHVSEQGRTSGDGGQTGAGEAGMECYSGGTLDTILSEMVIVVPCKDEELSVIRGVISAIPAPCLVILVSNCQRSADDEYAQQVAMVKAFGGERRQLLAIHQKDAAAAAAFRESGMAELCGPDGTIRDGKGEGIILGVALAAALCPGRRYIGFVDADNFRAGSVNEYCLAFAAGFAMSPSRDREDTMVRLKWASKPKLRDNGRVELVKEGRCSRIVNSWLNKLFASGDGHGADGKTGNFITTGNAGEHAMTMGLALKLRMAAGYAIEPYHFVDLLERAHFSVSRVAQG</sequence>
<dbReference type="GO" id="GO:0050504">
    <property type="term" value="F:mannosyl-3-phosphoglycerate synthase activity"/>
    <property type="evidence" value="ECO:0007669"/>
    <property type="project" value="InterPro"/>
</dbReference>
<proteinExistence type="predicted"/>
<reference evidence="1" key="1">
    <citation type="journal article" date="2023" name="Mol. Phylogenet. Evol.">
        <title>Genome-scale phylogeny and comparative genomics of the fungal order Sordariales.</title>
        <authorList>
            <person name="Hensen N."/>
            <person name="Bonometti L."/>
            <person name="Westerberg I."/>
            <person name="Brannstrom I.O."/>
            <person name="Guillou S."/>
            <person name="Cros-Aarteil S."/>
            <person name="Calhoun S."/>
            <person name="Haridas S."/>
            <person name="Kuo A."/>
            <person name="Mondo S."/>
            <person name="Pangilinan J."/>
            <person name="Riley R."/>
            <person name="LaButti K."/>
            <person name="Andreopoulos B."/>
            <person name="Lipzen A."/>
            <person name="Chen C."/>
            <person name="Yan M."/>
            <person name="Daum C."/>
            <person name="Ng V."/>
            <person name="Clum A."/>
            <person name="Steindorff A."/>
            <person name="Ohm R.A."/>
            <person name="Martin F."/>
            <person name="Silar P."/>
            <person name="Natvig D.O."/>
            <person name="Lalanne C."/>
            <person name="Gautier V."/>
            <person name="Ament-Velasquez S.L."/>
            <person name="Kruys A."/>
            <person name="Hutchinson M.I."/>
            <person name="Powell A.J."/>
            <person name="Barry K."/>
            <person name="Miller A.N."/>
            <person name="Grigoriev I.V."/>
            <person name="Debuchy R."/>
            <person name="Gladieux P."/>
            <person name="Hiltunen Thoren M."/>
            <person name="Johannesson H."/>
        </authorList>
    </citation>
    <scope>NUCLEOTIDE SEQUENCE</scope>
    <source>
        <strain evidence="1">CBS 168.71</strain>
    </source>
</reference>
<dbReference type="Gene3D" id="3.90.550.10">
    <property type="entry name" value="Spore Coat Polysaccharide Biosynthesis Protein SpsA, Chain A"/>
    <property type="match status" value="1"/>
</dbReference>
<dbReference type="AlphaFoldDB" id="A0AAE0HHD5"/>
<keyword evidence="2" id="KW-1185">Reference proteome</keyword>